<evidence type="ECO:0000313" key="2">
    <source>
        <dbReference type="Proteomes" id="UP001230504"/>
    </source>
</evidence>
<proteinExistence type="predicted"/>
<dbReference type="AlphaFoldDB" id="A0AAD8V2C3"/>
<reference evidence="1" key="1">
    <citation type="submission" date="2021-06" db="EMBL/GenBank/DDBJ databases">
        <title>Comparative genomics, transcriptomics and evolutionary studies reveal genomic signatures of adaptation to plant cell wall in hemibiotrophic fungi.</title>
        <authorList>
            <consortium name="DOE Joint Genome Institute"/>
            <person name="Baroncelli R."/>
            <person name="Diaz J.F."/>
            <person name="Benocci T."/>
            <person name="Peng M."/>
            <person name="Battaglia E."/>
            <person name="Haridas S."/>
            <person name="Andreopoulos W."/>
            <person name="Labutti K."/>
            <person name="Pangilinan J."/>
            <person name="Floch G.L."/>
            <person name="Makela M.R."/>
            <person name="Henrissat B."/>
            <person name="Grigoriev I.V."/>
            <person name="Crouch J.A."/>
            <person name="De Vries R.P."/>
            <person name="Sukno S.A."/>
            <person name="Thon M.R."/>
        </authorList>
    </citation>
    <scope>NUCLEOTIDE SEQUENCE</scope>
    <source>
        <strain evidence="1">CBS 125086</strain>
    </source>
</reference>
<organism evidence="1 2">
    <name type="scientific">Colletotrichum navitas</name>
    <dbReference type="NCBI Taxonomy" id="681940"/>
    <lineage>
        <taxon>Eukaryota</taxon>
        <taxon>Fungi</taxon>
        <taxon>Dikarya</taxon>
        <taxon>Ascomycota</taxon>
        <taxon>Pezizomycotina</taxon>
        <taxon>Sordariomycetes</taxon>
        <taxon>Hypocreomycetidae</taxon>
        <taxon>Glomerellales</taxon>
        <taxon>Glomerellaceae</taxon>
        <taxon>Colletotrichum</taxon>
        <taxon>Colletotrichum graminicola species complex</taxon>
    </lineage>
</organism>
<sequence length="197" mass="21436">MYACCASVTVVTQSIAGTSARVRVSSVCTPGPTTWHPARARLAAISWPAQEQERVVIDGCCTASKLTVHNVRTSAPKLIYPFVGVPRTCTPLARDCVFYPYVSDRDNSPPPSFDTLFFLWVDRSFLVRNPVFRPVSRPPAQLDSPQDVVTPHESLALSLFLALCLYFQVDHARVLPSLPCGPGPGVSPRQPPPPPPA</sequence>
<dbReference type="RefSeq" id="XP_060413236.1">
    <property type="nucleotide sequence ID" value="XM_060551723.1"/>
</dbReference>
<protein>
    <submittedName>
        <fullName evidence="1">Uncharacterized protein</fullName>
    </submittedName>
</protein>
<keyword evidence="2" id="KW-1185">Reference proteome</keyword>
<comment type="caution">
    <text evidence="1">The sequence shown here is derived from an EMBL/GenBank/DDBJ whole genome shotgun (WGS) entry which is preliminary data.</text>
</comment>
<accession>A0AAD8V2C3</accession>
<name>A0AAD8V2C3_9PEZI</name>
<dbReference type="EMBL" id="JAHLJV010000037">
    <property type="protein sequence ID" value="KAK1589695.1"/>
    <property type="molecule type" value="Genomic_DNA"/>
</dbReference>
<evidence type="ECO:0000313" key="1">
    <source>
        <dbReference type="EMBL" id="KAK1589695.1"/>
    </source>
</evidence>
<dbReference type="Proteomes" id="UP001230504">
    <property type="component" value="Unassembled WGS sequence"/>
</dbReference>
<dbReference type="GeneID" id="85435963"/>
<gene>
    <name evidence="1" type="ORF">LY79DRAFT_238604</name>
</gene>